<organism evidence="10 11">
    <name type="scientific">Microbacterium soli</name>
    <dbReference type="NCBI Taxonomy" id="446075"/>
    <lineage>
        <taxon>Bacteria</taxon>
        <taxon>Bacillati</taxon>
        <taxon>Actinomycetota</taxon>
        <taxon>Actinomycetes</taxon>
        <taxon>Micrococcales</taxon>
        <taxon>Microbacteriaceae</taxon>
        <taxon>Microbacterium</taxon>
    </lineage>
</organism>
<evidence type="ECO:0000256" key="5">
    <source>
        <dbReference type="ARBA" id="ARBA00022692"/>
    </source>
</evidence>
<dbReference type="PANTHER" id="PTHR42929:SF5">
    <property type="entry name" value="ABC TRANSPORTER PERMEASE PROTEIN"/>
    <property type="match status" value="1"/>
</dbReference>
<keyword evidence="4" id="KW-1003">Cell membrane</keyword>
<reference evidence="11" key="1">
    <citation type="journal article" date="2019" name="Int. J. Syst. Evol. Microbiol.">
        <title>The Global Catalogue of Microorganisms (GCM) 10K type strain sequencing project: providing services to taxonomists for standard genome sequencing and annotation.</title>
        <authorList>
            <consortium name="The Broad Institute Genomics Platform"/>
            <consortium name="The Broad Institute Genome Sequencing Center for Infectious Disease"/>
            <person name="Wu L."/>
            <person name="Ma J."/>
        </authorList>
    </citation>
    <scope>NUCLEOTIDE SEQUENCE [LARGE SCALE GENOMIC DNA]</scope>
    <source>
        <strain evidence="11">JCM 17024</strain>
    </source>
</reference>
<evidence type="ECO:0000256" key="1">
    <source>
        <dbReference type="ARBA" id="ARBA00004651"/>
    </source>
</evidence>
<feature type="domain" description="ABC transmembrane type-1" evidence="9">
    <location>
        <begin position="59"/>
        <end position="263"/>
    </location>
</feature>
<evidence type="ECO:0000256" key="7">
    <source>
        <dbReference type="ARBA" id="ARBA00023136"/>
    </source>
</evidence>
<feature type="transmembrane region" description="Helical" evidence="8">
    <location>
        <begin position="58"/>
        <end position="81"/>
    </location>
</feature>
<evidence type="ECO:0000313" key="10">
    <source>
        <dbReference type="EMBL" id="GAA3949043.1"/>
    </source>
</evidence>
<dbReference type="RefSeq" id="WP_344820380.1">
    <property type="nucleotide sequence ID" value="NZ_BAABCP010000002.1"/>
</dbReference>
<evidence type="ECO:0000256" key="2">
    <source>
        <dbReference type="ARBA" id="ARBA00007069"/>
    </source>
</evidence>
<feature type="transmembrane region" description="Helical" evidence="8">
    <location>
        <begin position="137"/>
        <end position="162"/>
    </location>
</feature>
<comment type="subcellular location">
    <subcellularLocation>
        <location evidence="1 8">Cell membrane</location>
        <topology evidence="1 8">Multi-pass membrane protein</topology>
    </subcellularLocation>
</comment>
<comment type="caution">
    <text evidence="10">The sequence shown here is derived from an EMBL/GenBank/DDBJ whole genome shotgun (WGS) entry which is preliminary data.</text>
</comment>
<dbReference type="Gene3D" id="1.10.3720.10">
    <property type="entry name" value="MetI-like"/>
    <property type="match status" value="1"/>
</dbReference>
<comment type="similarity">
    <text evidence="2">Belongs to the binding-protein-dependent transport system permease family. CysTW subfamily.</text>
</comment>
<feature type="transmembrane region" description="Helical" evidence="8">
    <location>
        <begin position="242"/>
        <end position="263"/>
    </location>
</feature>
<dbReference type="InterPro" id="IPR000515">
    <property type="entry name" value="MetI-like"/>
</dbReference>
<dbReference type="InterPro" id="IPR035906">
    <property type="entry name" value="MetI-like_sf"/>
</dbReference>
<keyword evidence="7 8" id="KW-0472">Membrane</keyword>
<evidence type="ECO:0000256" key="6">
    <source>
        <dbReference type="ARBA" id="ARBA00022989"/>
    </source>
</evidence>
<dbReference type="Proteomes" id="UP001501591">
    <property type="component" value="Unassembled WGS sequence"/>
</dbReference>
<accession>A0ABP7NKF3</accession>
<keyword evidence="11" id="KW-1185">Reference proteome</keyword>
<dbReference type="Pfam" id="PF00528">
    <property type="entry name" value="BPD_transp_1"/>
    <property type="match status" value="1"/>
</dbReference>
<dbReference type="PANTHER" id="PTHR42929">
    <property type="entry name" value="INNER MEMBRANE ABC TRANSPORTER PERMEASE PROTEIN YDCU-RELATED-RELATED"/>
    <property type="match status" value="1"/>
</dbReference>
<evidence type="ECO:0000256" key="4">
    <source>
        <dbReference type="ARBA" id="ARBA00022475"/>
    </source>
</evidence>
<evidence type="ECO:0000256" key="3">
    <source>
        <dbReference type="ARBA" id="ARBA00022448"/>
    </source>
</evidence>
<keyword evidence="5 8" id="KW-0812">Transmembrane</keyword>
<protein>
    <submittedName>
        <fullName evidence="10">ABC transporter permease</fullName>
    </submittedName>
</protein>
<feature type="transmembrane region" description="Helical" evidence="8">
    <location>
        <begin position="199"/>
        <end position="222"/>
    </location>
</feature>
<dbReference type="CDD" id="cd06261">
    <property type="entry name" value="TM_PBP2"/>
    <property type="match status" value="1"/>
</dbReference>
<sequence length="285" mass="30553">MRTERRLSAGIMLLPAAVIFAVAFVLPLAGVAWRSITEPEPGLGNYVTLLFDGVSLTVILRTGWVALLVTLVTLVLGYPYAYALTLVSPRTRAIMFTLVLVPFWTSMMARNFAWLVLLQNGGPLQRLFAAVGREDVVLFGTTAGVVIAMSQVLLPFMVLPLFSVMQGIDRRLVSAAVSLGSSHTRAFWKVYWPLSRRGIVSGFLLVFSVSLGFYVTPAIIGSPQESLIAQLLSVRTMEQLDFGGAGALGLFVLVVTLLLVAGISRFGGSTSALGSALSRKDGISA</sequence>
<proteinExistence type="inferred from homology"/>
<dbReference type="SUPFAM" id="SSF161098">
    <property type="entry name" value="MetI-like"/>
    <property type="match status" value="1"/>
</dbReference>
<evidence type="ECO:0000259" key="9">
    <source>
        <dbReference type="PROSITE" id="PS50928"/>
    </source>
</evidence>
<dbReference type="EMBL" id="BAABCP010000002">
    <property type="protein sequence ID" value="GAA3949043.1"/>
    <property type="molecule type" value="Genomic_DNA"/>
</dbReference>
<feature type="transmembrane region" description="Helical" evidence="8">
    <location>
        <begin position="93"/>
        <end position="117"/>
    </location>
</feature>
<keyword evidence="6 8" id="KW-1133">Transmembrane helix</keyword>
<evidence type="ECO:0000256" key="8">
    <source>
        <dbReference type="RuleBase" id="RU363032"/>
    </source>
</evidence>
<evidence type="ECO:0000313" key="11">
    <source>
        <dbReference type="Proteomes" id="UP001501591"/>
    </source>
</evidence>
<name>A0ABP7NKF3_9MICO</name>
<dbReference type="PROSITE" id="PS50928">
    <property type="entry name" value="ABC_TM1"/>
    <property type="match status" value="1"/>
</dbReference>
<gene>
    <name evidence="10" type="ORF">GCM10022383_28520</name>
</gene>
<keyword evidence="3 8" id="KW-0813">Transport</keyword>